<protein>
    <submittedName>
        <fullName evidence="2">NAD(P)H-binding protein</fullName>
    </submittedName>
</protein>
<reference evidence="3" key="1">
    <citation type="journal article" date="2019" name="Int. J. Syst. Evol. Microbiol.">
        <title>The Global Catalogue of Microorganisms (GCM) 10K type strain sequencing project: providing services to taxonomists for standard genome sequencing and annotation.</title>
        <authorList>
            <consortium name="The Broad Institute Genomics Platform"/>
            <consortium name="The Broad Institute Genome Sequencing Center for Infectious Disease"/>
            <person name="Wu L."/>
            <person name="Ma J."/>
        </authorList>
    </citation>
    <scope>NUCLEOTIDE SEQUENCE [LARGE SCALE GENOMIC DNA]</scope>
    <source>
        <strain evidence="3">JCM 11448</strain>
    </source>
</reference>
<evidence type="ECO:0000259" key="1">
    <source>
        <dbReference type="Pfam" id="PF13460"/>
    </source>
</evidence>
<dbReference type="InterPro" id="IPR036291">
    <property type="entry name" value="NAD(P)-bd_dom_sf"/>
</dbReference>
<dbReference type="Pfam" id="PF13460">
    <property type="entry name" value="NAD_binding_10"/>
    <property type="match status" value="1"/>
</dbReference>
<accession>A0ABP4H2X0</accession>
<dbReference type="EMBL" id="BAAAIH010000001">
    <property type="protein sequence ID" value="GAA1248536.1"/>
    <property type="molecule type" value="Genomic_DNA"/>
</dbReference>
<proteinExistence type="predicted"/>
<dbReference type="Gene3D" id="3.90.25.10">
    <property type="entry name" value="UDP-galactose 4-epimerase, domain 1"/>
    <property type="match status" value="1"/>
</dbReference>
<dbReference type="PANTHER" id="PTHR43162">
    <property type="match status" value="1"/>
</dbReference>
<comment type="caution">
    <text evidence="2">The sequence shown here is derived from an EMBL/GenBank/DDBJ whole genome shotgun (WGS) entry which is preliminary data.</text>
</comment>
<dbReference type="InterPro" id="IPR051604">
    <property type="entry name" value="Ergot_Alk_Oxidoreductase"/>
</dbReference>
<organism evidence="2 3">
    <name type="scientific">Streptomyces javensis</name>
    <dbReference type="NCBI Taxonomy" id="114698"/>
    <lineage>
        <taxon>Bacteria</taxon>
        <taxon>Bacillati</taxon>
        <taxon>Actinomycetota</taxon>
        <taxon>Actinomycetes</taxon>
        <taxon>Kitasatosporales</taxon>
        <taxon>Streptomycetaceae</taxon>
        <taxon>Streptomyces</taxon>
        <taxon>Streptomyces violaceusniger group</taxon>
    </lineage>
</organism>
<dbReference type="SUPFAM" id="SSF51735">
    <property type="entry name" value="NAD(P)-binding Rossmann-fold domains"/>
    <property type="match status" value="1"/>
</dbReference>
<feature type="domain" description="NAD(P)-binding" evidence="1">
    <location>
        <begin position="8"/>
        <end position="170"/>
    </location>
</feature>
<dbReference type="InterPro" id="IPR016040">
    <property type="entry name" value="NAD(P)-bd_dom"/>
</dbReference>
<dbReference type="Gene3D" id="3.40.50.720">
    <property type="entry name" value="NAD(P)-binding Rossmann-like Domain"/>
    <property type="match status" value="1"/>
</dbReference>
<gene>
    <name evidence="2" type="ORF">GCM10009579_02700</name>
</gene>
<dbReference type="Proteomes" id="UP001500282">
    <property type="component" value="Unassembled WGS sequence"/>
</dbReference>
<evidence type="ECO:0000313" key="2">
    <source>
        <dbReference type="EMBL" id="GAA1248536.1"/>
    </source>
</evidence>
<dbReference type="PANTHER" id="PTHR43162:SF1">
    <property type="entry name" value="PRESTALK A DIFFERENTIATION PROTEIN A"/>
    <property type="match status" value="1"/>
</dbReference>
<name>A0ABP4H2X0_9ACTN</name>
<keyword evidence="3" id="KW-1185">Reference proteome</keyword>
<evidence type="ECO:0000313" key="3">
    <source>
        <dbReference type="Proteomes" id="UP001500282"/>
    </source>
</evidence>
<sequence>MIVITAPTGQIGGRVLEILLNEAPERGEELRVIVREPGKLPDAVRDRVDVVTGSHGDAEVVDRAFAGADAVFWLAPPHPRAPSLDDAYSGFTRAAAKAFTVHGVGHVVGVSALGRGTPAAGRAGHVTASLAMDDLIAGTGVAYRALACPSFMDNLLRQVASIRDDGVFTDTAAADRAAPTATTGDIAAAAAGLLLDRSWTGTGEVPVLGPEDLSANDMARIMSEVLGRPIRYQRQSLEDLRAAFTGRGVGDAIVQGYVDMMRSKDEGIDAGVRRTPETASPTTFRQWCEEVLKPAVQA</sequence>